<sequence>MTHPLSFQETPSPTPPPKDRLTNECMSAWKHDNNHSQPCSFAFSLNLDYIVNNTLAVLPAGGFEQEFIHTPP</sequence>
<accession>A0A179UHD7</accession>
<keyword evidence="3" id="KW-1185">Reference proteome</keyword>
<dbReference type="KEGG" id="bgh:BDBG_16834"/>
<dbReference type="EMBL" id="GG657452">
    <property type="protein sequence ID" value="OAT07404.1"/>
    <property type="molecule type" value="Genomic_DNA"/>
</dbReference>
<gene>
    <name evidence="2" type="ORF">BDBG_16834</name>
</gene>
<dbReference type="VEuPathDB" id="FungiDB:BDBG_16834"/>
<dbReference type="AlphaFoldDB" id="A0A179UHD7"/>
<evidence type="ECO:0000256" key="1">
    <source>
        <dbReference type="SAM" id="MobiDB-lite"/>
    </source>
</evidence>
<feature type="region of interest" description="Disordered" evidence="1">
    <location>
        <begin position="1"/>
        <end position="21"/>
    </location>
</feature>
<name>A0A179UHD7_BLAGS</name>
<evidence type="ECO:0000313" key="3">
    <source>
        <dbReference type="Proteomes" id="UP000002038"/>
    </source>
</evidence>
<dbReference type="GeneID" id="42528815"/>
<feature type="compositionally biased region" description="Polar residues" evidence="1">
    <location>
        <begin position="1"/>
        <end position="11"/>
    </location>
</feature>
<protein>
    <submittedName>
        <fullName evidence="2">Uncharacterized protein</fullName>
    </submittedName>
</protein>
<proteinExistence type="predicted"/>
<dbReference type="RefSeq" id="XP_031577760.1">
    <property type="nucleotide sequence ID" value="XM_031724705.1"/>
</dbReference>
<evidence type="ECO:0000313" key="2">
    <source>
        <dbReference type="EMBL" id="OAT07404.1"/>
    </source>
</evidence>
<reference evidence="3" key="1">
    <citation type="journal article" date="2015" name="PLoS Genet.">
        <title>The dynamic genome and transcriptome of the human fungal pathogen Blastomyces and close relative Emmonsia.</title>
        <authorList>
            <person name="Munoz J.F."/>
            <person name="Gauthier G.M."/>
            <person name="Desjardins C.A."/>
            <person name="Gallo J.E."/>
            <person name="Holder J."/>
            <person name="Sullivan T.D."/>
            <person name="Marty A.J."/>
            <person name="Carmen J.C."/>
            <person name="Chen Z."/>
            <person name="Ding L."/>
            <person name="Gujja S."/>
            <person name="Magrini V."/>
            <person name="Misas E."/>
            <person name="Mitreva M."/>
            <person name="Priest M."/>
            <person name="Saif S."/>
            <person name="Whiston E.A."/>
            <person name="Young S."/>
            <person name="Zeng Q."/>
            <person name="Goldman W.E."/>
            <person name="Mardis E.R."/>
            <person name="Taylor J.W."/>
            <person name="McEwen J.G."/>
            <person name="Clay O.K."/>
            <person name="Klein B.S."/>
            <person name="Cuomo C.A."/>
        </authorList>
    </citation>
    <scope>NUCLEOTIDE SEQUENCE [LARGE SCALE GENOMIC DNA]</scope>
    <source>
        <strain evidence="3">SLH14081</strain>
    </source>
</reference>
<dbReference type="Proteomes" id="UP000002038">
    <property type="component" value="Unassembled WGS sequence"/>
</dbReference>
<organism evidence="2 3">
    <name type="scientific">Blastomyces gilchristii (strain SLH14081)</name>
    <name type="common">Blastomyces dermatitidis</name>
    <dbReference type="NCBI Taxonomy" id="559298"/>
    <lineage>
        <taxon>Eukaryota</taxon>
        <taxon>Fungi</taxon>
        <taxon>Dikarya</taxon>
        <taxon>Ascomycota</taxon>
        <taxon>Pezizomycotina</taxon>
        <taxon>Eurotiomycetes</taxon>
        <taxon>Eurotiomycetidae</taxon>
        <taxon>Onygenales</taxon>
        <taxon>Ajellomycetaceae</taxon>
        <taxon>Blastomyces</taxon>
    </lineage>
</organism>